<accession>A0AAU9IIW8</accession>
<gene>
    <name evidence="1" type="ORF">BSTOLATCC_MIC2786</name>
</gene>
<protein>
    <submittedName>
        <fullName evidence="1">Uncharacterized protein</fullName>
    </submittedName>
</protein>
<name>A0AAU9IIW8_9CILI</name>
<comment type="caution">
    <text evidence="1">The sequence shown here is derived from an EMBL/GenBank/DDBJ whole genome shotgun (WGS) entry which is preliminary data.</text>
</comment>
<organism evidence="1 2">
    <name type="scientific">Blepharisma stoltei</name>
    <dbReference type="NCBI Taxonomy" id="1481888"/>
    <lineage>
        <taxon>Eukaryota</taxon>
        <taxon>Sar</taxon>
        <taxon>Alveolata</taxon>
        <taxon>Ciliophora</taxon>
        <taxon>Postciliodesmatophora</taxon>
        <taxon>Heterotrichea</taxon>
        <taxon>Heterotrichida</taxon>
        <taxon>Blepharismidae</taxon>
        <taxon>Blepharisma</taxon>
    </lineage>
</organism>
<dbReference type="Proteomes" id="UP001162131">
    <property type="component" value="Unassembled WGS sequence"/>
</dbReference>
<reference evidence="1" key="1">
    <citation type="submission" date="2021-09" db="EMBL/GenBank/DDBJ databases">
        <authorList>
            <consortium name="AG Swart"/>
            <person name="Singh M."/>
            <person name="Singh A."/>
            <person name="Seah K."/>
            <person name="Emmerich C."/>
        </authorList>
    </citation>
    <scope>NUCLEOTIDE SEQUENCE</scope>
    <source>
        <strain evidence="1">ATCC30299</strain>
    </source>
</reference>
<keyword evidence="2" id="KW-1185">Reference proteome</keyword>
<dbReference type="AlphaFoldDB" id="A0AAU9IIW8"/>
<evidence type="ECO:0000313" key="2">
    <source>
        <dbReference type="Proteomes" id="UP001162131"/>
    </source>
</evidence>
<proteinExistence type="predicted"/>
<dbReference type="EMBL" id="CAJZBQ010000003">
    <property type="protein sequence ID" value="CAG9311084.1"/>
    <property type="molecule type" value="Genomic_DNA"/>
</dbReference>
<evidence type="ECO:0000313" key="1">
    <source>
        <dbReference type="EMBL" id="CAG9311084.1"/>
    </source>
</evidence>
<sequence length="81" mass="9186">MSKIKIIKLIENICRIKTKKFKWQFCIRQDMSSASSTKLSKTDSCSTATKSSNSWIPHLFSVFALSSGHNSPLQCEQNIFV</sequence>